<dbReference type="GO" id="GO:0005829">
    <property type="term" value="C:cytosol"/>
    <property type="evidence" value="ECO:0007669"/>
    <property type="project" value="TreeGrafter"/>
</dbReference>
<feature type="domain" description="Transposase IS30-like HTH" evidence="1">
    <location>
        <begin position="4"/>
        <end position="46"/>
    </location>
</feature>
<comment type="caution">
    <text evidence="2">The sequence shown here is derived from an EMBL/GenBank/DDBJ whole genome shotgun (WGS) entry which is preliminary data.</text>
</comment>
<accession>A0A2S3UA55</accession>
<dbReference type="GO" id="GO:0032196">
    <property type="term" value="P:transposition"/>
    <property type="evidence" value="ECO:0007669"/>
    <property type="project" value="TreeGrafter"/>
</dbReference>
<dbReference type="InterPro" id="IPR025246">
    <property type="entry name" value="IS30-like_HTH"/>
</dbReference>
<proteinExistence type="predicted"/>
<gene>
    <name evidence="2" type="ORF">S101258_00017</name>
</gene>
<dbReference type="EMBL" id="NKCZ01000013">
    <property type="protein sequence ID" value="POD89435.1"/>
    <property type="molecule type" value="Genomic_DNA"/>
</dbReference>
<evidence type="ECO:0000313" key="2">
    <source>
        <dbReference type="EMBL" id="POD89435.1"/>
    </source>
</evidence>
<dbReference type="GO" id="GO:0004803">
    <property type="term" value="F:transposase activity"/>
    <property type="evidence" value="ECO:0007669"/>
    <property type="project" value="TreeGrafter"/>
</dbReference>
<name>A0A2S3UA55_LACPN</name>
<dbReference type="PANTHER" id="PTHR10948">
    <property type="entry name" value="TRANSPOSASE"/>
    <property type="match status" value="1"/>
</dbReference>
<dbReference type="InterPro" id="IPR051917">
    <property type="entry name" value="Transposase-Integrase"/>
</dbReference>
<evidence type="ECO:0000313" key="3">
    <source>
        <dbReference type="Proteomes" id="UP000236990"/>
    </source>
</evidence>
<organism evidence="2 3">
    <name type="scientific">Lactiplantibacillus plantarum subsp. plantarum</name>
    <dbReference type="NCBI Taxonomy" id="337330"/>
    <lineage>
        <taxon>Bacteria</taxon>
        <taxon>Bacillati</taxon>
        <taxon>Bacillota</taxon>
        <taxon>Bacilli</taxon>
        <taxon>Lactobacillales</taxon>
        <taxon>Lactobacillaceae</taxon>
        <taxon>Lactiplantibacillus</taxon>
    </lineage>
</organism>
<dbReference type="PANTHER" id="PTHR10948:SF23">
    <property type="entry name" value="TRANSPOSASE INSI FOR INSERTION SEQUENCE ELEMENT IS30A-RELATED"/>
    <property type="match status" value="1"/>
</dbReference>
<evidence type="ECO:0000259" key="1">
    <source>
        <dbReference type="Pfam" id="PF13936"/>
    </source>
</evidence>
<dbReference type="Pfam" id="PF13936">
    <property type="entry name" value="HTH_38"/>
    <property type="match status" value="1"/>
</dbReference>
<dbReference type="AlphaFoldDB" id="A0A2S3UA55"/>
<sequence>MSPYNHLTLKDRECILLGVTLNDTYQVIAEKIGCSKATVSREIKRNGGRKAYSAVKAQENYQGRRLKSRRPRLLTDLKLRDFVLHCIVQRQWSPEQISGRLVHENSE</sequence>
<protein>
    <submittedName>
        <fullName evidence="2">Transposase InsI for insertion sequence element IS30A</fullName>
    </submittedName>
</protein>
<dbReference type="Proteomes" id="UP000236990">
    <property type="component" value="Unassembled WGS sequence"/>
</dbReference>
<reference evidence="2 3" key="1">
    <citation type="submission" date="2017-06" db="EMBL/GenBank/DDBJ databases">
        <title>Genome sequence of Lactobacillus plantarum subsp. plantarum strain SRCM101258.</title>
        <authorList>
            <person name="Cho S.H."/>
        </authorList>
    </citation>
    <scope>NUCLEOTIDE SEQUENCE [LARGE SCALE GENOMIC DNA]</scope>
    <source>
        <strain evidence="2 3">SRCM101258</strain>
    </source>
</reference>